<keyword evidence="4 7" id="KW-0812">Transmembrane</keyword>
<protein>
    <recommendedName>
        <fullName evidence="8">ABC transmembrane type-1 domain-containing protein</fullName>
    </recommendedName>
</protein>
<dbReference type="RefSeq" id="WP_008859663.1">
    <property type="nucleotide sequence ID" value="NZ_JH591188.1"/>
</dbReference>
<keyword evidence="2 7" id="KW-0813">Transport</keyword>
<evidence type="ECO:0000256" key="5">
    <source>
        <dbReference type="ARBA" id="ARBA00022989"/>
    </source>
</evidence>
<keyword evidence="10" id="KW-1185">Reference proteome</keyword>
<dbReference type="PROSITE" id="PS50928">
    <property type="entry name" value="ABC_TM1"/>
    <property type="match status" value="1"/>
</dbReference>
<evidence type="ECO:0000313" key="9">
    <source>
        <dbReference type="EMBL" id="EHO62910.1"/>
    </source>
</evidence>
<feature type="transmembrane region" description="Helical" evidence="7">
    <location>
        <begin position="92"/>
        <end position="118"/>
    </location>
</feature>
<comment type="caution">
    <text evidence="9">The sequence shown here is derived from an EMBL/GenBank/DDBJ whole genome shotgun (WGS) entry which is preliminary data.</text>
</comment>
<dbReference type="PANTHER" id="PTHR43386">
    <property type="entry name" value="OLIGOPEPTIDE TRANSPORT SYSTEM PERMEASE PROTEIN APPC"/>
    <property type="match status" value="1"/>
</dbReference>
<sequence length="295" mass="31763">MTDVKAEEIREEGEGFFHKSLDILLKNKLTLAGMVIVALIILLGLLAPLISPWDPNLMNVAGRLQAPSLHHFFGTDEMGRDIFSRILYGARISITVGLSIVIIAAAAGVAIGSVSGFCGGRVDRIIMALTDMILSFPSMVLALALTAALGVGLFNTMLAVCIVRIPLYVRLVRGQVLSLKEEPYVKASRTFGASPAWMVVHHILPSCLSPLMVQMTLGIGDAILIASSMSFIGLGAQPPMPEWGAMISTARVYAIDQWWYAAFPGLFILVTVMGFNLLGDGLRDILDPREGSNHS</sequence>
<evidence type="ECO:0000256" key="4">
    <source>
        <dbReference type="ARBA" id="ARBA00022692"/>
    </source>
</evidence>
<keyword evidence="5 7" id="KW-1133">Transmembrane helix</keyword>
<dbReference type="Pfam" id="PF12911">
    <property type="entry name" value="OppC_N"/>
    <property type="match status" value="1"/>
</dbReference>
<dbReference type="Pfam" id="PF00528">
    <property type="entry name" value="BPD_transp_1"/>
    <property type="match status" value="1"/>
</dbReference>
<dbReference type="STRING" id="742743.HMPREF9453_01169"/>
<dbReference type="PANTHER" id="PTHR43386:SF1">
    <property type="entry name" value="D,D-DIPEPTIDE TRANSPORT SYSTEM PERMEASE PROTEIN DDPC-RELATED"/>
    <property type="match status" value="1"/>
</dbReference>
<accession>H1D0N1</accession>
<feature type="transmembrane region" description="Helical" evidence="7">
    <location>
        <begin position="216"/>
        <end position="237"/>
    </location>
</feature>
<evidence type="ECO:0000256" key="1">
    <source>
        <dbReference type="ARBA" id="ARBA00004651"/>
    </source>
</evidence>
<feature type="transmembrane region" description="Helical" evidence="7">
    <location>
        <begin position="257"/>
        <end position="279"/>
    </location>
</feature>
<evidence type="ECO:0000256" key="2">
    <source>
        <dbReference type="ARBA" id="ARBA00022448"/>
    </source>
</evidence>
<evidence type="ECO:0000313" key="10">
    <source>
        <dbReference type="Proteomes" id="UP000003277"/>
    </source>
</evidence>
<feature type="domain" description="ABC transmembrane type-1" evidence="8">
    <location>
        <begin position="90"/>
        <end position="279"/>
    </location>
</feature>
<dbReference type="Proteomes" id="UP000003277">
    <property type="component" value="Unassembled WGS sequence"/>
</dbReference>
<dbReference type="InterPro" id="IPR050366">
    <property type="entry name" value="BP-dependent_transpt_permease"/>
</dbReference>
<dbReference type="InterPro" id="IPR025966">
    <property type="entry name" value="OppC_N"/>
</dbReference>
<keyword evidence="3" id="KW-1003">Cell membrane</keyword>
<feature type="transmembrane region" description="Helical" evidence="7">
    <location>
        <begin position="29"/>
        <end position="50"/>
    </location>
</feature>
<comment type="similarity">
    <text evidence="7">Belongs to the binding-protein-dependent transport system permease family.</text>
</comment>
<dbReference type="InterPro" id="IPR035906">
    <property type="entry name" value="MetI-like_sf"/>
</dbReference>
<dbReference type="HOGENOM" id="CLU_028518_1_1_9"/>
<dbReference type="InterPro" id="IPR000515">
    <property type="entry name" value="MetI-like"/>
</dbReference>
<name>H1D0N1_9FIRM</name>
<evidence type="ECO:0000256" key="7">
    <source>
        <dbReference type="RuleBase" id="RU363032"/>
    </source>
</evidence>
<dbReference type="Gene3D" id="1.10.3720.10">
    <property type="entry name" value="MetI-like"/>
    <property type="match status" value="1"/>
</dbReference>
<dbReference type="eggNOG" id="COG1173">
    <property type="taxonomic scope" value="Bacteria"/>
</dbReference>
<gene>
    <name evidence="9" type="ORF">HMPREF9453_01169</name>
</gene>
<dbReference type="GO" id="GO:0071916">
    <property type="term" value="F:dipeptide transmembrane transporter activity"/>
    <property type="evidence" value="ECO:0007669"/>
    <property type="project" value="TreeGrafter"/>
</dbReference>
<dbReference type="SUPFAM" id="SSF161098">
    <property type="entry name" value="MetI-like"/>
    <property type="match status" value="1"/>
</dbReference>
<dbReference type="OrthoDB" id="9797472at2"/>
<evidence type="ECO:0000256" key="3">
    <source>
        <dbReference type="ARBA" id="ARBA00022475"/>
    </source>
</evidence>
<feature type="transmembrane region" description="Helical" evidence="7">
    <location>
        <begin position="139"/>
        <end position="167"/>
    </location>
</feature>
<dbReference type="GO" id="GO:0005886">
    <property type="term" value="C:plasma membrane"/>
    <property type="evidence" value="ECO:0007669"/>
    <property type="project" value="UniProtKB-SubCell"/>
</dbReference>
<comment type="subcellular location">
    <subcellularLocation>
        <location evidence="1 7">Cell membrane</location>
        <topology evidence="1 7">Multi-pass membrane protein</topology>
    </subcellularLocation>
</comment>
<dbReference type="EMBL" id="ADLT01000038">
    <property type="protein sequence ID" value="EHO62910.1"/>
    <property type="molecule type" value="Genomic_DNA"/>
</dbReference>
<proteinExistence type="inferred from homology"/>
<evidence type="ECO:0000256" key="6">
    <source>
        <dbReference type="ARBA" id="ARBA00023136"/>
    </source>
</evidence>
<dbReference type="AlphaFoldDB" id="H1D0N1"/>
<organism evidence="9 10">
    <name type="scientific">Dialister succinatiphilus YIT 11850</name>
    <dbReference type="NCBI Taxonomy" id="742743"/>
    <lineage>
        <taxon>Bacteria</taxon>
        <taxon>Bacillati</taxon>
        <taxon>Bacillota</taxon>
        <taxon>Negativicutes</taxon>
        <taxon>Veillonellales</taxon>
        <taxon>Veillonellaceae</taxon>
        <taxon>Dialister</taxon>
    </lineage>
</organism>
<reference evidence="9 10" key="1">
    <citation type="submission" date="2011-11" db="EMBL/GenBank/DDBJ databases">
        <title>The Genome Sequence of Dialister succinatiphilus YIT 11850.</title>
        <authorList>
            <consortium name="The Broad Institute Genome Sequencing Platform"/>
            <person name="Earl A."/>
            <person name="Ward D."/>
            <person name="Feldgarden M."/>
            <person name="Gevers D."/>
            <person name="Morotomi M."/>
            <person name="Young S.K."/>
            <person name="Zeng Q."/>
            <person name="Gargeya S."/>
            <person name="Fitzgerald M."/>
            <person name="Haas B."/>
            <person name="Abouelleil A."/>
            <person name="Alvarado L."/>
            <person name="Arachchi H.M."/>
            <person name="Berlin A."/>
            <person name="Brown A."/>
            <person name="Chapman S.B."/>
            <person name="Dunbar C."/>
            <person name="Gearin G."/>
            <person name="Goldberg J."/>
            <person name="Griggs A."/>
            <person name="Gujja S."/>
            <person name="Heiman D."/>
            <person name="Howarth C."/>
            <person name="Lui A."/>
            <person name="MacDonald P.J.P."/>
            <person name="Montmayeur A."/>
            <person name="Murphy C."/>
            <person name="Neiman D."/>
            <person name="Pearson M."/>
            <person name="Priest M."/>
            <person name="Roberts A."/>
            <person name="Saif S."/>
            <person name="Shea T."/>
            <person name="Sisk P."/>
            <person name="Stolte C."/>
            <person name="Sykes S."/>
            <person name="Wortman J."/>
            <person name="Nusbaum C."/>
            <person name="Birren B."/>
        </authorList>
    </citation>
    <scope>NUCLEOTIDE SEQUENCE [LARGE SCALE GENOMIC DNA]</scope>
    <source>
        <strain evidence="9 10">YIT 11850</strain>
    </source>
</reference>
<dbReference type="CDD" id="cd06261">
    <property type="entry name" value="TM_PBP2"/>
    <property type="match status" value="1"/>
</dbReference>
<evidence type="ECO:0000259" key="8">
    <source>
        <dbReference type="PROSITE" id="PS50928"/>
    </source>
</evidence>
<dbReference type="PATRIC" id="fig|742743.3.peg.1188"/>
<keyword evidence="6 7" id="KW-0472">Membrane</keyword>